<feature type="region of interest" description="Disordered" evidence="1">
    <location>
        <begin position="192"/>
        <end position="219"/>
    </location>
</feature>
<dbReference type="PANTHER" id="PTHR31704">
    <property type="entry name" value="MYB/SANT-LIKE DNA-BINDING DOMAIN PROTEIN-RELATED"/>
    <property type="match status" value="1"/>
</dbReference>
<accession>A0AAE1JRM7</accession>
<comment type="caution">
    <text evidence="3">The sequence shown here is derived from an EMBL/GenBank/DDBJ whole genome shotgun (WGS) entry which is preliminary data.</text>
</comment>
<dbReference type="PANTHER" id="PTHR31704:SF49">
    <property type="entry name" value="MYB_SANT-LIKE DOMAIN-CONTAINING PROTEIN"/>
    <property type="match status" value="1"/>
</dbReference>
<evidence type="ECO:0000313" key="3">
    <source>
        <dbReference type="EMBL" id="KAK4275376.1"/>
    </source>
</evidence>
<dbReference type="EMBL" id="JAWXYG010000004">
    <property type="protein sequence ID" value="KAK4275376.1"/>
    <property type="molecule type" value="Genomic_DNA"/>
</dbReference>
<dbReference type="AlphaFoldDB" id="A0AAE1JRM7"/>
<evidence type="ECO:0000259" key="2">
    <source>
        <dbReference type="Pfam" id="PF12776"/>
    </source>
</evidence>
<dbReference type="Pfam" id="PF12776">
    <property type="entry name" value="Myb_DNA-bind_3"/>
    <property type="match status" value="1"/>
</dbReference>
<name>A0AAE1JRM7_9FABA</name>
<keyword evidence="4" id="KW-1185">Reference proteome</keyword>
<evidence type="ECO:0000313" key="4">
    <source>
        <dbReference type="Proteomes" id="UP001293593"/>
    </source>
</evidence>
<sequence length="320" mass="36431">MTTTVAEWDVETTKIFIDLCVDQIYKKQRLGSSFTRDGWKQIVPKFNETTGKGYTKKQLKNRLDSLKAQWTAWEKLFSKETGIAIDYVKNVVVADDEWWERKIKENKAYGKYRYKGLNFAKELRIIFKDVLASGEEMNCPSATRPVSLGDDEEVYRPQMDLQEGSGDSEEELQGTNNDGSLQVPVDLECMNLTSNTQPSGSASIGKRKRSEGTNGKNKKKKTLVDAVSVIADASKDSTIVLKKLNERDDRTSAIVAELLTIPEIVSDSDFRRRCCNMMMHRTPQNMFLGLKGEKSALMDWLREHAYSRPNFLTVTIKKKN</sequence>
<dbReference type="Proteomes" id="UP001293593">
    <property type="component" value="Unassembled WGS sequence"/>
</dbReference>
<evidence type="ECO:0000256" key="1">
    <source>
        <dbReference type="SAM" id="MobiDB-lite"/>
    </source>
</evidence>
<dbReference type="InterPro" id="IPR024752">
    <property type="entry name" value="Myb/SANT-like_dom"/>
</dbReference>
<reference evidence="3" key="1">
    <citation type="submission" date="2023-10" db="EMBL/GenBank/DDBJ databases">
        <title>Chromosome-level genome of the transformable northern wattle, Acacia crassicarpa.</title>
        <authorList>
            <person name="Massaro I."/>
            <person name="Sinha N.R."/>
            <person name="Poethig S."/>
            <person name="Leichty A.R."/>
        </authorList>
    </citation>
    <scope>NUCLEOTIDE SEQUENCE</scope>
    <source>
        <strain evidence="3">Acra3RX</strain>
        <tissue evidence="3">Leaf</tissue>
    </source>
</reference>
<protein>
    <recommendedName>
        <fullName evidence="2">Myb/SANT-like domain-containing protein</fullName>
    </recommendedName>
</protein>
<proteinExistence type="predicted"/>
<organism evidence="3 4">
    <name type="scientific">Acacia crassicarpa</name>
    <name type="common">northern wattle</name>
    <dbReference type="NCBI Taxonomy" id="499986"/>
    <lineage>
        <taxon>Eukaryota</taxon>
        <taxon>Viridiplantae</taxon>
        <taxon>Streptophyta</taxon>
        <taxon>Embryophyta</taxon>
        <taxon>Tracheophyta</taxon>
        <taxon>Spermatophyta</taxon>
        <taxon>Magnoliopsida</taxon>
        <taxon>eudicotyledons</taxon>
        <taxon>Gunneridae</taxon>
        <taxon>Pentapetalae</taxon>
        <taxon>rosids</taxon>
        <taxon>fabids</taxon>
        <taxon>Fabales</taxon>
        <taxon>Fabaceae</taxon>
        <taxon>Caesalpinioideae</taxon>
        <taxon>mimosoid clade</taxon>
        <taxon>Acacieae</taxon>
        <taxon>Acacia</taxon>
    </lineage>
</organism>
<feature type="compositionally biased region" description="Polar residues" evidence="1">
    <location>
        <begin position="192"/>
        <end position="202"/>
    </location>
</feature>
<feature type="domain" description="Myb/SANT-like" evidence="2">
    <location>
        <begin position="7"/>
        <end position="101"/>
    </location>
</feature>
<gene>
    <name evidence="3" type="ORF">QN277_018468</name>
</gene>